<feature type="compositionally biased region" description="Low complexity" evidence="2">
    <location>
        <begin position="121"/>
        <end position="132"/>
    </location>
</feature>
<dbReference type="InterPro" id="IPR000626">
    <property type="entry name" value="Ubiquitin-like_dom"/>
</dbReference>
<organism evidence="5 6">
    <name type="scientific">Absidia repens</name>
    <dbReference type="NCBI Taxonomy" id="90262"/>
    <lineage>
        <taxon>Eukaryota</taxon>
        <taxon>Fungi</taxon>
        <taxon>Fungi incertae sedis</taxon>
        <taxon>Mucoromycota</taxon>
        <taxon>Mucoromycotina</taxon>
        <taxon>Mucoromycetes</taxon>
        <taxon>Mucorales</taxon>
        <taxon>Cunninghamellaceae</taxon>
        <taxon>Absidia</taxon>
    </lineage>
</organism>
<dbReference type="FunFam" id="1.10.260.100:FF:000001">
    <property type="entry name" value="Ubiquilin 1"/>
    <property type="match status" value="1"/>
</dbReference>
<feature type="region of interest" description="Disordered" evidence="2">
    <location>
        <begin position="74"/>
        <end position="156"/>
    </location>
</feature>
<dbReference type="GO" id="GO:0031593">
    <property type="term" value="F:polyubiquitin modification-dependent protein binding"/>
    <property type="evidence" value="ECO:0007669"/>
    <property type="project" value="TreeGrafter"/>
</dbReference>
<dbReference type="STRING" id="90262.A0A1X2IWU4"/>
<name>A0A1X2IWU4_9FUNG</name>
<dbReference type="SMART" id="SM00727">
    <property type="entry name" value="STI1"/>
    <property type="match status" value="2"/>
</dbReference>
<proteinExistence type="predicted"/>
<feature type="region of interest" description="Disordered" evidence="2">
    <location>
        <begin position="346"/>
        <end position="388"/>
    </location>
</feature>
<dbReference type="SUPFAM" id="SSF54236">
    <property type="entry name" value="Ubiquitin-like"/>
    <property type="match status" value="1"/>
</dbReference>
<gene>
    <name evidence="5" type="ORF">BCR42DRAFT_404966</name>
</gene>
<dbReference type="Pfam" id="PF00627">
    <property type="entry name" value="UBA"/>
    <property type="match status" value="1"/>
</dbReference>
<feature type="compositionally biased region" description="Low complexity" evidence="2">
    <location>
        <begin position="77"/>
        <end position="112"/>
    </location>
</feature>
<dbReference type="Gene3D" id="1.10.260.100">
    <property type="match status" value="1"/>
</dbReference>
<dbReference type="Pfam" id="PF23195">
    <property type="entry name" value="UBQLN1"/>
    <property type="match status" value="1"/>
</dbReference>
<sequence>MGETITIKVRPSNGVIFNVEFDADCTVFQLKEKVGEKMDGTSASLLKLVYSGRILKDDDICSSYKLATGHTLHVVKSKGSSSSSSPSPSSATKSPETAVKSPTTTGTNTSTPVISSAPGVSSNTSTTTTRSTPPAPFPAPPSMGNGMSGMSGMPGMPQMNPEAMRQMMDSPMMQGLLNNTDFVRSIIMSNPQMRTLVEENPEIGHVINNPEFLRQSMEMMRNPELMREAQRSNDRALSNIEALPGGFNHLRRMYSTLQDPLDSATRPSDTSSDEANERLARQLNVTSVQENTLNTQALPNPWAAPSTTNNTSNTTSSNANAATPANPFAALMGGSGSVPGASPSPFSFPFMAPPNSSNPPNNDIPSPFSTGGDQQQQQRSGGGLPFWADPNLAAQLQQSMMMGQQQSQNNNNGASNTPFMQNLWGGFNNNASESTTPSQPMEPPETRFSSQIGQLEEMGFSEKQANIRALLATGGNVEAAIEYLLNH</sequence>
<feature type="region of interest" description="Disordered" evidence="2">
    <location>
        <begin position="293"/>
        <end position="322"/>
    </location>
</feature>
<dbReference type="PANTHER" id="PTHR10677:SF3">
    <property type="entry name" value="FI07626P-RELATED"/>
    <property type="match status" value="1"/>
</dbReference>
<dbReference type="GO" id="GO:0005829">
    <property type="term" value="C:cytosol"/>
    <property type="evidence" value="ECO:0007669"/>
    <property type="project" value="TreeGrafter"/>
</dbReference>
<feature type="compositionally biased region" description="Low complexity" evidence="2">
    <location>
        <begin position="142"/>
        <end position="156"/>
    </location>
</feature>
<evidence type="ECO:0000313" key="5">
    <source>
        <dbReference type="EMBL" id="ORZ23529.1"/>
    </source>
</evidence>
<evidence type="ECO:0000259" key="3">
    <source>
        <dbReference type="PROSITE" id="PS50030"/>
    </source>
</evidence>
<evidence type="ECO:0000313" key="6">
    <source>
        <dbReference type="Proteomes" id="UP000193560"/>
    </source>
</evidence>
<feature type="compositionally biased region" description="Low complexity" evidence="2">
    <location>
        <begin position="346"/>
        <end position="379"/>
    </location>
</feature>
<dbReference type="PROSITE" id="PS50030">
    <property type="entry name" value="UBA"/>
    <property type="match status" value="1"/>
</dbReference>
<keyword evidence="6" id="KW-1185">Reference proteome</keyword>
<dbReference type="SMART" id="SM00165">
    <property type="entry name" value="UBA"/>
    <property type="match status" value="1"/>
</dbReference>
<evidence type="ECO:0000259" key="4">
    <source>
        <dbReference type="PROSITE" id="PS50053"/>
    </source>
</evidence>
<feature type="compositionally biased region" description="Low complexity" evidence="2">
    <location>
        <begin position="303"/>
        <end position="322"/>
    </location>
</feature>
<dbReference type="PROSITE" id="PS50053">
    <property type="entry name" value="UBIQUITIN_2"/>
    <property type="match status" value="1"/>
</dbReference>
<feature type="domain" description="UBA" evidence="3">
    <location>
        <begin position="442"/>
        <end position="487"/>
    </location>
</feature>
<reference evidence="5 6" key="1">
    <citation type="submission" date="2016-07" db="EMBL/GenBank/DDBJ databases">
        <title>Pervasive Adenine N6-methylation of Active Genes in Fungi.</title>
        <authorList>
            <consortium name="DOE Joint Genome Institute"/>
            <person name="Mondo S.J."/>
            <person name="Dannebaum R.O."/>
            <person name="Kuo R.C."/>
            <person name="Labutti K."/>
            <person name="Haridas S."/>
            <person name="Kuo A."/>
            <person name="Salamov A."/>
            <person name="Ahrendt S.R."/>
            <person name="Lipzen A."/>
            <person name="Sullivan W."/>
            <person name="Andreopoulos W.B."/>
            <person name="Clum A."/>
            <person name="Lindquist E."/>
            <person name="Daum C."/>
            <person name="Ramamoorthy G.K."/>
            <person name="Gryganskyi A."/>
            <person name="Culley D."/>
            <person name="Magnuson J.K."/>
            <person name="James T.Y."/>
            <person name="O'Malley M.A."/>
            <person name="Stajich J.E."/>
            <person name="Spatafora J.W."/>
            <person name="Visel A."/>
            <person name="Grigoriev I.V."/>
        </authorList>
    </citation>
    <scope>NUCLEOTIDE SEQUENCE [LARGE SCALE GENOMIC DNA]</scope>
    <source>
        <strain evidence="5 6">NRRL 1336</strain>
    </source>
</reference>
<dbReference type="Gene3D" id="1.10.8.10">
    <property type="entry name" value="DNA helicase RuvA subunit, C-terminal domain"/>
    <property type="match status" value="1"/>
</dbReference>
<dbReference type="InterPro" id="IPR015496">
    <property type="entry name" value="Ubiquilin"/>
</dbReference>
<accession>A0A1X2IWU4</accession>
<dbReference type="FunFam" id="1.10.8.10:FF:000079">
    <property type="entry name" value="Ubiquitin family protein"/>
    <property type="match status" value="1"/>
</dbReference>
<dbReference type="Proteomes" id="UP000193560">
    <property type="component" value="Unassembled WGS sequence"/>
</dbReference>
<dbReference type="InterPro" id="IPR009060">
    <property type="entry name" value="UBA-like_sf"/>
</dbReference>
<dbReference type="SMART" id="SM00213">
    <property type="entry name" value="UBQ"/>
    <property type="match status" value="1"/>
</dbReference>
<evidence type="ECO:0000256" key="2">
    <source>
        <dbReference type="SAM" id="MobiDB-lite"/>
    </source>
</evidence>
<protein>
    <recommendedName>
        <fullName evidence="1">Ubiquilin</fullName>
    </recommendedName>
</protein>
<dbReference type="OrthoDB" id="267397at2759"/>
<evidence type="ECO:0000256" key="1">
    <source>
        <dbReference type="ARBA" id="ARBA00071717"/>
    </source>
</evidence>
<dbReference type="InterPro" id="IPR006636">
    <property type="entry name" value="STI1_HS-bd"/>
</dbReference>
<feature type="domain" description="Ubiquitin-like" evidence="4">
    <location>
        <begin position="5"/>
        <end position="81"/>
    </location>
</feature>
<comment type="caution">
    <text evidence="5">The sequence shown here is derived from an EMBL/GenBank/DDBJ whole genome shotgun (WGS) entry which is preliminary data.</text>
</comment>
<dbReference type="InterPro" id="IPR029071">
    <property type="entry name" value="Ubiquitin-like_domsf"/>
</dbReference>
<dbReference type="SUPFAM" id="SSF46934">
    <property type="entry name" value="UBA-like"/>
    <property type="match status" value="1"/>
</dbReference>
<dbReference type="AlphaFoldDB" id="A0A1X2IWU4"/>
<dbReference type="InterPro" id="IPR015940">
    <property type="entry name" value="UBA"/>
</dbReference>
<dbReference type="CDD" id="cd14399">
    <property type="entry name" value="UBA_PLICs"/>
    <property type="match status" value="1"/>
</dbReference>
<dbReference type="PANTHER" id="PTHR10677">
    <property type="entry name" value="UBIQUILIN"/>
    <property type="match status" value="1"/>
</dbReference>
<dbReference type="GO" id="GO:0006511">
    <property type="term" value="P:ubiquitin-dependent protein catabolic process"/>
    <property type="evidence" value="ECO:0007669"/>
    <property type="project" value="TreeGrafter"/>
</dbReference>
<dbReference type="Gene3D" id="3.10.20.90">
    <property type="entry name" value="Phosphatidylinositol 3-kinase Catalytic Subunit, Chain A, domain 1"/>
    <property type="match status" value="1"/>
</dbReference>
<dbReference type="Pfam" id="PF00240">
    <property type="entry name" value="ubiquitin"/>
    <property type="match status" value="1"/>
</dbReference>
<dbReference type="EMBL" id="MCGE01000003">
    <property type="protein sequence ID" value="ORZ23529.1"/>
    <property type="molecule type" value="Genomic_DNA"/>
</dbReference>